<evidence type="ECO:0000256" key="1">
    <source>
        <dbReference type="SAM" id="Phobius"/>
    </source>
</evidence>
<sequence>MSDPDWWFLDLAVVIAVSGTLAFGLFAGVEGPLRIAFALPFVCFLPGYALMAALFPDETGDDYRSFDDEKMGLRNPLLLARGLEPIERFVLSVVFSVAIVPAATLITAATPRGLTAETVLSAIAVLTVALAVLAIVSRARCPPQRRYSPTLSDVTPFFAGLRPNAYGVPTPRPYNVAIALALTLLLASVGFALAAPPQHDGFTEFSIETEDVTGETKTMYESTYAQGETGEVAVSITNHEREETTYTTVAVLERVDGDGVVTDRTELTRESTTVADGETREQPLEFTPTQRGEDLRLTLLLFESEPPAEPTGDDAYRVVSVPIEVR</sequence>
<keyword evidence="4" id="KW-1185">Reference proteome</keyword>
<evidence type="ECO:0000313" key="4">
    <source>
        <dbReference type="Proteomes" id="UP000282323"/>
    </source>
</evidence>
<dbReference type="AlphaFoldDB" id="A0A3N6LXA8"/>
<dbReference type="OrthoDB" id="82282at2157"/>
<proteinExistence type="predicted"/>
<gene>
    <name evidence="3" type="ORF">EA473_07910</name>
</gene>
<feature type="domain" description="DUF1616" evidence="2">
    <location>
        <begin position="13"/>
        <end position="323"/>
    </location>
</feature>
<feature type="transmembrane region" description="Helical" evidence="1">
    <location>
        <begin position="35"/>
        <end position="55"/>
    </location>
</feature>
<keyword evidence="1" id="KW-1133">Transmembrane helix</keyword>
<organism evidence="3 4">
    <name type="scientific">Natrarchaeobius chitinivorans</name>
    <dbReference type="NCBI Taxonomy" id="1679083"/>
    <lineage>
        <taxon>Archaea</taxon>
        <taxon>Methanobacteriati</taxon>
        <taxon>Methanobacteriota</taxon>
        <taxon>Stenosarchaea group</taxon>
        <taxon>Halobacteria</taxon>
        <taxon>Halobacteriales</taxon>
        <taxon>Natrialbaceae</taxon>
        <taxon>Natrarchaeobius</taxon>
    </lineage>
</organism>
<keyword evidence="1" id="KW-0472">Membrane</keyword>
<name>A0A3N6LXA8_NATCH</name>
<feature type="transmembrane region" description="Helical" evidence="1">
    <location>
        <begin position="174"/>
        <end position="195"/>
    </location>
</feature>
<dbReference type="RefSeq" id="WP_124195094.1">
    <property type="nucleotide sequence ID" value="NZ_REGA01000005.1"/>
</dbReference>
<comment type="caution">
    <text evidence="3">The sequence shown here is derived from an EMBL/GenBank/DDBJ whole genome shotgun (WGS) entry which is preliminary data.</text>
</comment>
<reference evidence="3 4" key="1">
    <citation type="submission" date="2018-10" db="EMBL/GenBank/DDBJ databases">
        <title>Natrarchaeobius chitinivorans gen. nov., sp. nov., and Natrarchaeobius haloalkaliphilus sp. nov., alkaliphilic, chitin-utilizing haloarchaea from hypersaline alkaline lakes.</title>
        <authorList>
            <person name="Sorokin D.Y."/>
            <person name="Elcheninov A.G."/>
            <person name="Kostrikina N.A."/>
            <person name="Bale N.J."/>
            <person name="Sinninghe Damste J.S."/>
            <person name="Khijniak T.V."/>
            <person name="Kublanov I.V."/>
            <person name="Toshchakov S.V."/>
        </authorList>
    </citation>
    <scope>NUCLEOTIDE SEQUENCE [LARGE SCALE GENOMIC DNA]</scope>
    <source>
        <strain evidence="3 4">AArcht4T</strain>
    </source>
</reference>
<accession>A0A3N6LXA8</accession>
<feature type="transmembrane region" description="Helical" evidence="1">
    <location>
        <begin position="89"/>
        <end position="107"/>
    </location>
</feature>
<dbReference type="InterPro" id="IPR011674">
    <property type="entry name" value="DUF1616"/>
</dbReference>
<feature type="transmembrane region" description="Helical" evidence="1">
    <location>
        <begin position="6"/>
        <end position="28"/>
    </location>
</feature>
<feature type="transmembrane region" description="Helical" evidence="1">
    <location>
        <begin position="119"/>
        <end position="139"/>
    </location>
</feature>
<keyword evidence="1" id="KW-0812">Transmembrane</keyword>
<dbReference type="Proteomes" id="UP000282323">
    <property type="component" value="Unassembled WGS sequence"/>
</dbReference>
<evidence type="ECO:0000259" key="2">
    <source>
        <dbReference type="Pfam" id="PF07760"/>
    </source>
</evidence>
<evidence type="ECO:0000313" key="3">
    <source>
        <dbReference type="EMBL" id="RQG95383.1"/>
    </source>
</evidence>
<dbReference type="EMBL" id="REGA01000005">
    <property type="protein sequence ID" value="RQG95383.1"/>
    <property type="molecule type" value="Genomic_DNA"/>
</dbReference>
<protein>
    <submittedName>
        <fullName evidence="3">DUF1616 domain-containing protein</fullName>
    </submittedName>
</protein>
<dbReference type="Pfam" id="PF07760">
    <property type="entry name" value="DUF1616"/>
    <property type="match status" value="1"/>
</dbReference>